<gene>
    <name evidence="1" type="ORF">SPELUC_LOCUS6276</name>
</gene>
<sequence length="295" mass="34342">MEQESIQHIQDSLNELKSPSEVLDDYLDSIYNLKAEVVHNLNELRLLDEQCEIITVINKPKTSILPTHLYYLPELRAICNECQDKYFACVDSDHIDENDRGPSYWRSMAEKEESKLSSLTKYLTKNNCESSTWHAKAYEDAMQKQDEKIAVADKLYNLLSRHFERLDEELARNNIHLEGLHLYKSVSKYLINSDDGDFDPNELVYCICKRPEFGQMIQCDHPSCVTGWYHWECVGLTKQPSGQWLCPDCEFIPYPTTVEPSPLDSIMHIMENFMYSYPGQGIDDLSLNNPPFHWL</sequence>
<dbReference type="Proteomes" id="UP000789366">
    <property type="component" value="Unassembled WGS sequence"/>
</dbReference>
<feature type="non-terminal residue" evidence="1">
    <location>
        <position position="295"/>
    </location>
</feature>
<accession>A0ACA9MCK7</accession>
<comment type="caution">
    <text evidence="1">The sequence shown here is derived from an EMBL/GenBank/DDBJ whole genome shotgun (WGS) entry which is preliminary data.</text>
</comment>
<keyword evidence="2" id="KW-1185">Reference proteome</keyword>
<evidence type="ECO:0000313" key="1">
    <source>
        <dbReference type="EMBL" id="CAG8578667.1"/>
    </source>
</evidence>
<reference evidence="1" key="1">
    <citation type="submission" date="2021-06" db="EMBL/GenBank/DDBJ databases">
        <authorList>
            <person name="Kallberg Y."/>
            <person name="Tangrot J."/>
            <person name="Rosling A."/>
        </authorList>
    </citation>
    <scope>NUCLEOTIDE SEQUENCE</scope>
    <source>
        <strain evidence="1">28 12/20/2015</strain>
    </source>
</reference>
<dbReference type="EMBL" id="CAJVPW010007244">
    <property type="protein sequence ID" value="CAG8578667.1"/>
    <property type="molecule type" value="Genomic_DNA"/>
</dbReference>
<protein>
    <submittedName>
        <fullName evidence="1">9157_t:CDS:1</fullName>
    </submittedName>
</protein>
<organism evidence="1 2">
    <name type="scientific">Cetraspora pellucida</name>
    <dbReference type="NCBI Taxonomy" id="1433469"/>
    <lineage>
        <taxon>Eukaryota</taxon>
        <taxon>Fungi</taxon>
        <taxon>Fungi incertae sedis</taxon>
        <taxon>Mucoromycota</taxon>
        <taxon>Glomeromycotina</taxon>
        <taxon>Glomeromycetes</taxon>
        <taxon>Diversisporales</taxon>
        <taxon>Gigasporaceae</taxon>
        <taxon>Cetraspora</taxon>
    </lineage>
</organism>
<proteinExistence type="predicted"/>
<evidence type="ECO:0000313" key="2">
    <source>
        <dbReference type="Proteomes" id="UP000789366"/>
    </source>
</evidence>
<name>A0ACA9MCK7_9GLOM</name>